<proteinExistence type="predicted"/>
<evidence type="ECO:0000313" key="2">
    <source>
        <dbReference type="Proteomes" id="UP000735302"/>
    </source>
</evidence>
<reference evidence="1 2" key="1">
    <citation type="journal article" date="2021" name="Elife">
        <title>Chloroplast acquisition without the gene transfer in kleptoplastic sea slugs, Plakobranchus ocellatus.</title>
        <authorList>
            <person name="Maeda T."/>
            <person name="Takahashi S."/>
            <person name="Yoshida T."/>
            <person name="Shimamura S."/>
            <person name="Takaki Y."/>
            <person name="Nagai Y."/>
            <person name="Toyoda A."/>
            <person name="Suzuki Y."/>
            <person name="Arimoto A."/>
            <person name="Ishii H."/>
            <person name="Satoh N."/>
            <person name="Nishiyama T."/>
            <person name="Hasebe M."/>
            <person name="Maruyama T."/>
            <person name="Minagawa J."/>
            <person name="Obokata J."/>
            <person name="Shigenobu S."/>
        </authorList>
    </citation>
    <scope>NUCLEOTIDE SEQUENCE [LARGE SCALE GENOMIC DNA]</scope>
</reference>
<keyword evidence="2" id="KW-1185">Reference proteome</keyword>
<sequence length="128" mass="14053">MLLASTINCFAQASIQLFNESASPDASTLWMSPTKSIPLLFPPLGVADSVDSHFTLLPHDSSVIPHGWYKNSRPNAFSRTLHFIKKETESESSVTSAYSYSYSADKVRFRSTGPLKMSSAIAFGKIMT</sequence>
<comment type="caution">
    <text evidence="1">The sequence shown here is derived from an EMBL/GenBank/DDBJ whole genome shotgun (WGS) entry which is preliminary data.</text>
</comment>
<dbReference type="EMBL" id="BLXT01006630">
    <property type="protein sequence ID" value="GFO32527.1"/>
    <property type="molecule type" value="Genomic_DNA"/>
</dbReference>
<name>A0AAV4CLJ9_9GAST</name>
<dbReference type="AlphaFoldDB" id="A0AAV4CLJ9"/>
<evidence type="ECO:0000313" key="1">
    <source>
        <dbReference type="EMBL" id="GFO32527.1"/>
    </source>
</evidence>
<organism evidence="1 2">
    <name type="scientific">Plakobranchus ocellatus</name>
    <dbReference type="NCBI Taxonomy" id="259542"/>
    <lineage>
        <taxon>Eukaryota</taxon>
        <taxon>Metazoa</taxon>
        <taxon>Spiralia</taxon>
        <taxon>Lophotrochozoa</taxon>
        <taxon>Mollusca</taxon>
        <taxon>Gastropoda</taxon>
        <taxon>Heterobranchia</taxon>
        <taxon>Euthyneura</taxon>
        <taxon>Panpulmonata</taxon>
        <taxon>Sacoglossa</taxon>
        <taxon>Placobranchoidea</taxon>
        <taxon>Plakobranchidae</taxon>
        <taxon>Plakobranchus</taxon>
    </lineage>
</organism>
<gene>
    <name evidence="1" type="ORF">PoB_005903200</name>
</gene>
<accession>A0AAV4CLJ9</accession>
<protein>
    <submittedName>
        <fullName evidence="1">Uncharacterized protein</fullName>
    </submittedName>
</protein>
<dbReference type="Proteomes" id="UP000735302">
    <property type="component" value="Unassembled WGS sequence"/>
</dbReference>